<dbReference type="InterPro" id="IPR036366">
    <property type="entry name" value="PGBDSf"/>
</dbReference>
<keyword evidence="3" id="KW-1185">Reference proteome</keyword>
<proteinExistence type="predicted"/>
<evidence type="ECO:0000259" key="1">
    <source>
        <dbReference type="Pfam" id="PF01471"/>
    </source>
</evidence>
<dbReference type="RefSeq" id="WP_168222272.1">
    <property type="nucleotide sequence ID" value="NZ_CP042997.1"/>
</dbReference>
<name>A0A5B9WE68_9BACT</name>
<evidence type="ECO:0000313" key="3">
    <source>
        <dbReference type="Proteomes" id="UP000324233"/>
    </source>
</evidence>
<sequence length="275" mass="29660">MALTSPRFAPIQQCRDAANNSPSMKPGAKGPGVAAVQQGLIDLGFPMPISTRRFGVPDGIFGNETSTQVQAFQRRNKLEPDGKVGKDTMAKLDALLPLPHSAASGLPFTVPGLRVVLAQPTSMVCWATVHAMMRSWKMQASLGIRDAAAAVDEKYGVMVDNNQGLPPSEFGMFIAAARMEVEPMMNLTISGWVNLLRVKGLIWVGTLNSIGPGAGLHSRIIEAMSGDGSVDGTNMHIIDPAGGRQYQENFRVFLAKYEGAFGQVTGDYFQIRHFR</sequence>
<dbReference type="SUPFAM" id="SSF47090">
    <property type="entry name" value="PGBD-like"/>
    <property type="match status" value="1"/>
</dbReference>
<dbReference type="AlphaFoldDB" id="A0A5B9WE68"/>
<dbReference type="EMBL" id="CP042997">
    <property type="protein sequence ID" value="QEH38958.1"/>
    <property type="molecule type" value="Genomic_DNA"/>
</dbReference>
<dbReference type="InterPro" id="IPR036365">
    <property type="entry name" value="PGBD-like_sf"/>
</dbReference>
<dbReference type="Pfam" id="PF01471">
    <property type="entry name" value="PG_binding_1"/>
    <property type="match status" value="1"/>
</dbReference>
<feature type="domain" description="Peptidoglycan binding-like" evidence="1">
    <location>
        <begin position="30"/>
        <end position="92"/>
    </location>
</feature>
<evidence type="ECO:0000313" key="2">
    <source>
        <dbReference type="EMBL" id="QEH38958.1"/>
    </source>
</evidence>
<gene>
    <name evidence="2" type="ORF">OJF2_75680</name>
</gene>
<dbReference type="InterPro" id="IPR002477">
    <property type="entry name" value="Peptidoglycan-bd-like"/>
</dbReference>
<dbReference type="Gene3D" id="1.10.101.10">
    <property type="entry name" value="PGBD-like superfamily/PGBD"/>
    <property type="match status" value="1"/>
</dbReference>
<reference evidence="2 3" key="1">
    <citation type="submission" date="2019-08" db="EMBL/GenBank/DDBJ databases">
        <title>Deep-cultivation of Planctomycetes and their phenomic and genomic characterization uncovers novel biology.</title>
        <authorList>
            <person name="Wiegand S."/>
            <person name="Jogler M."/>
            <person name="Boedeker C."/>
            <person name="Pinto D."/>
            <person name="Vollmers J."/>
            <person name="Rivas-Marin E."/>
            <person name="Kohn T."/>
            <person name="Peeters S.H."/>
            <person name="Heuer A."/>
            <person name="Rast P."/>
            <person name="Oberbeckmann S."/>
            <person name="Bunk B."/>
            <person name="Jeske O."/>
            <person name="Meyerdierks A."/>
            <person name="Storesund J.E."/>
            <person name="Kallscheuer N."/>
            <person name="Luecker S."/>
            <person name="Lage O.M."/>
            <person name="Pohl T."/>
            <person name="Merkel B.J."/>
            <person name="Hornburger P."/>
            <person name="Mueller R.-W."/>
            <person name="Bruemmer F."/>
            <person name="Labrenz M."/>
            <person name="Spormann A.M."/>
            <person name="Op den Camp H."/>
            <person name="Overmann J."/>
            <person name="Amann R."/>
            <person name="Jetten M.S.M."/>
            <person name="Mascher T."/>
            <person name="Medema M.H."/>
            <person name="Devos D.P."/>
            <person name="Kaster A.-K."/>
            <person name="Ovreas L."/>
            <person name="Rohde M."/>
            <person name="Galperin M.Y."/>
            <person name="Jogler C."/>
        </authorList>
    </citation>
    <scope>NUCLEOTIDE SEQUENCE [LARGE SCALE GENOMIC DNA]</scope>
    <source>
        <strain evidence="2 3">OJF2</strain>
    </source>
</reference>
<organism evidence="2 3">
    <name type="scientific">Aquisphaera giovannonii</name>
    <dbReference type="NCBI Taxonomy" id="406548"/>
    <lineage>
        <taxon>Bacteria</taxon>
        <taxon>Pseudomonadati</taxon>
        <taxon>Planctomycetota</taxon>
        <taxon>Planctomycetia</taxon>
        <taxon>Isosphaerales</taxon>
        <taxon>Isosphaeraceae</taxon>
        <taxon>Aquisphaera</taxon>
    </lineage>
</organism>
<protein>
    <submittedName>
        <fullName evidence="2">Peptidoglycan binding domain protein</fullName>
    </submittedName>
</protein>
<dbReference type="InterPro" id="IPR022118">
    <property type="entry name" value="Peptidase_C70_AvrRpt2"/>
</dbReference>
<accession>A0A5B9WE68</accession>
<dbReference type="Proteomes" id="UP000324233">
    <property type="component" value="Chromosome"/>
</dbReference>
<dbReference type="Pfam" id="PF12385">
    <property type="entry name" value="Peptidase_C70"/>
    <property type="match status" value="1"/>
</dbReference>
<dbReference type="KEGG" id="agv:OJF2_75680"/>